<comment type="caution">
    <text evidence="2">The sequence shown here is derived from an EMBL/GenBank/DDBJ whole genome shotgun (WGS) entry which is preliminary data.</text>
</comment>
<dbReference type="AlphaFoldDB" id="A0AA39X509"/>
<evidence type="ECO:0000313" key="3">
    <source>
        <dbReference type="Proteomes" id="UP001175000"/>
    </source>
</evidence>
<reference evidence="2" key="1">
    <citation type="submission" date="2023-06" db="EMBL/GenBank/DDBJ databases">
        <title>Genome-scale phylogeny and comparative genomics of the fungal order Sordariales.</title>
        <authorList>
            <consortium name="Lawrence Berkeley National Laboratory"/>
            <person name="Hensen N."/>
            <person name="Bonometti L."/>
            <person name="Westerberg I."/>
            <person name="Brannstrom I.O."/>
            <person name="Guillou S."/>
            <person name="Cros-Aarteil S."/>
            <person name="Calhoun S."/>
            <person name="Haridas S."/>
            <person name="Kuo A."/>
            <person name="Mondo S."/>
            <person name="Pangilinan J."/>
            <person name="Riley R."/>
            <person name="Labutti K."/>
            <person name="Andreopoulos B."/>
            <person name="Lipzen A."/>
            <person name="Chen C."/>
            <person name="Yanf M."/>
            <person name="Daum C."/>
            <person name="Ng V."/>
            <person name="Clum A."/>
            <person name="Steindorff A."/>
            <person name="Ohm R."/>
            <person name="Martin F."/>
            <person name="Silar P."/>
            <person name="Natvig D."/>
            <person name="Lalanne C."/>
            <person name="Gautier V."/>
            <person name="Ament-Velasquez S.L."/>
            <person name="Kruys A."/>
            <person name="Hutchinson M.I."/>
            <person name="Powell A.J."/>
            <person name="Barry K."/>
            <person name="Miller A.N."/>
            <person name="Grigoriev I.V."/>
            <person name="Debuchy R."/>
            <person name="Gladieux P."/>
            <person name="Thoren M.H."/>
            <person name="Johannesson H."/>
        </authorList>
    </citation>
    <scope>NUCLEOTIDE SEQUENCE</scope>
    <source>
        <strain evidence="2">CBS 606.72</strain>
    </source>
</reference>
<keyword evidence="1" id="KW-0812">Transmembrane</keyword>
<evidence type="ECO:0000313" key="2">
    <source>
        <dbReference type="EMBL" id="KAK0627325.1"/>
    </source>
</evidence>
<keyword evidence="1" id="KW-1133">Transmembrane helix</keyword>
<accession>A0AA39X509</accession>
<evidence type="ECO:0000256" key="1">
    <source>
        <dbReference type="SAM" id="Phobius"/>
    </source>
</evidence>
<protein>
    <submittedName>
        <fullName evidence="2">Uncharacterized protein</fullName>
    </submittedName>
</protein>
<dbReference type="Proteomes" id="UP001175000">
    <property type="component" value="Unassembled WGS sequence"/>
</dbReference>
<sequence>MASHRTRSPTSASIRSSAKREVASVAPVVRNERSKDSITIAIAQSVALDQLERACVERKGLFRRFFQPTYFTTAERLQETIEDISNTVSGKKKRRPVLNLLVSPDLDETSFHVPSKFRQLRVLRCVPHRDGRYLLIDGSSTYNNVRLDTWQAHRHTQHELVIGHERGVRIKLSNLSRNWSAKRSEFSMDEKEEIRRYFDHLPRQGDTGSWRWEDVKKPVATIVGLVVGGARFSLAIKGAAGGFYTKFAFGKFAFELGAAGAELSVVATAAGGAIVLGAAAGAAIYYIPWNVFFGWLKGAVSWLWDTICHIWERFTGWVRSLFVSGELHEKDSNREGPFRPMSFAS</sequence>
<keyword evidence="3" id="KW-1185">Reference proteome</keyword>
<keyword evidence="1" id="KW-0472">Membrane</keyword>
<dbReference type="EMBL" id="JAULSU010000002">
    <property type="protein sequence ID" value="KAK0627325.1"/>
    <property type="molecule type" value="Genomic_DNA"/>
</dbReference>
<gene>
    <name evidence="2" type="ORF">B0T14DRAFT_421158</name>
</gene>
<name>A0AA39X509_9PEZI</name>
<feature type="transmembrane region" description="Helical" evidence="1">
    <location>
        <begin position="219"/>
        <end position="244"/>
    </location>
</feature>
<feature type="transmembrane region" description="Helical" evidence="1">
    <location>
        <begin position="264"/>
        <end position="287"/>
    </location>
</feature>
<proteinExistence type="predicted"/>
<organism evidence="2 3">
    <name type="scientific">Immersiella caudata</name>
    <dbReference type="NCBI Taxonomy" id="314043"/>
    <lineage>
        <taxon>Eukaryota</taxon>
        <taxon>Fungi</taxon>
        <taxon>Dikarya</taxon>
        <taxon>Ascomycota</taxon>
        <taxon>Pezizomycotina</taxon>
        <taxon>Sordariomycetes</taxon>
        <taxon>Sordariomycetidae</taxon>
        <taxon>Sordariales</taxon>
        <taxon>Lasiosphaeriaceae</taxon>
        <taxon>Immersiella</taxon>
    </lineage>
</organism>